<dbReference type="InterPro" id="IPR036869">
    <property type="entry name" value="J_dom_sf"/>
</dbReference>
<dbReference type="Proteomes" id="UP000243459">
    <property type="component" value="Chromosome 10"/>
</dbReference>
<dbReference type="Gene3D" id="1.10.287.110">
    <property type="entry name" value="DnaJ domain"/>
    <property type="match status" value="1"/>
</dbReference>
<keyword evidence="1" id="KW-0812">Transmembrane</keyword>
<gene>
    <name evidence="3" type="ORF">A4U43_C10F18020</name>
</gene>
<dbReference type="AlphaFoldDB" id="A0A5P1E3Y3"/>
<dbReference type="GO" id="GO:0005783">
    <property type="term" value="C:endoplasmic reticulum"/>
    <property type="evidence" value="ECO:0007669"/>
    <property type="project" value="UniProtKB-ARBA"/>
</dbReference>
<dbReference type="SUPFAM" id="SSF46565">
    <property type="entry name" value="Chaperone J-domain"/>
    <property type="match status" value="1"/>
</dbReference>
<dbReference type="SMART" id="SM00271">
    <property type="entry name" value="DnaJ"/>
    <property type="match status" value="1"/>
</dbReference>
<dbReference type="PANTHER" id="PTHR45000">
    <property type="entry name" value="CHAPERONE DNAJ-DOMAIN SUPERFAMILY PROTEIN"/>
    <property type="match status" value="1"/>
</dbReference>
<sequence>MRGSKRPLSLISGWFRRQPAKVKAFLGVAVGIATLVFIRSVVGGYNNLFVATEASHVVPCTLLALGVHPSTSHNLVNRISVGAASVTHDEEHKAFRAKAMEYHPDQNQGNKEAAEAKFKEVMVSYEAIKLERKNGRP</sequence>
<dbReference type="Pfam" id="PF00226">
    <property type="entry name" value="DnaJ"/>
    <property type="match status" value="1"/>
</dbReference>
<proteinExistence type="predicted"/>
<keyword evidence="4" id="KW-1185">Reference proteome</keyword>
<dbReference type="PROSITE" id="PS50076">
    <property type="entry name" value="DNAJ_2"/>
    <property type="match status" value="1"/>
</dbReference>
<evidence type="ECO:0000313" key="4">
    <source>
        <dbReference type="Proteomes" id="UP000243459"/>
    </source>
</evidence>
<evidence type="ECO:0000313" key="3">
    <source>
        <dbReference type="EMBL" id="ONK57238.1"/>
    </source>
</evidence>
<evidence type="ECO:0000259" key="2">
    <source>
        <dbReference type="PROSITE" id="PS50076"/>
    </source>
</evidence>
<organism evidence="3 4">
    <name type="scientific">Asparagus officinalis</name>
    <name type="common">Garden asparagus</name>
    <dbReference type="NCBI Taxonomy" id="4686"/>
    <lineage>
        <taxon>Eukaryota</taxon>
        <taxon>Viridiplantae</taxon>
        <taxon>Streptophyta</taxon>
        <taxon>Embryophyta</taxon>
        <taxon>Tracheophyta</taxon>
        <taxon>Spermatophyta</taxon>
        <taxon>Magnoliopsida</taxon>
        <taxon>Liliopsida</taxon>
        <taxon>Asparagales</taxon>
        <taxon>Asparagaceae</taxon>
        <taxon>Asparagoideae</taxon>
        <taxon>Asparagus</taxon>
    </lineage>
</organism>
<accession>A0A5P1E3Y3</accession>
<dbReference type="EMBL" id="CM007390">
    <property type="protein sequence ID" value="ONK57238.1"/>
    <property type="molecule type" value="Genomic_DNA"/>
</dbReference>
<keyword evidence="1" id="KW-0472">Membrane</keyword>
<feature type="transmembrane region" description="Helical" evidence="1">
    <location>
        <begin position="21"/>
        <end position="42"/>
    </location>
</feature>
<dbReference type="CDD" id="cd06257">
    <property type="entry name" value="DnaJ"/>
    <property type="match status" value="1"/>
</dbReference>
<name>A0A5P1E3Y3_ASPOF</name>
<feature type="domain" description="J" evidence="2">
    <location>
        <begin position="74"/>
        <end position="137"/>
    </location>
</feature>
<evidence type="ECO:0000256" key="1">
    <source>
        <dbReference type="SAM" id="Phobius"/>
    </source>
</evidence>
<reference evidence="4" key="1">
    <citation type="journal article" date="2017" name="Nat. Commun.">
        <title>The asparagus genome sheds light on the origin and evolution of a young Y chromosome.</title>
        <authorList>
            <person name="Harkess A."/>
            <person name="Zhou J."/>
            <person name="Xu C."/>
            <person name="Bowers J.E."/>
            <person name="Van der Hulst R."/>
            <person name="Ayyampalayam S."/>
            <person name="Mercati F."/>
            <person name="Riccardi P."/>
            <person name="McKain M.R."/>
            <person name="Kakrana A."/>
            <person name="Tang H."/>
            <person name="Ray J."/>
            <person name="Groenendijk J."/>
            <person name="Arikit S."/>
            <person name="Mathioni S.M."/>
            <person name="Nakano M."/>
            <person name="Shan H."/>
            <person name="Telgmann-Rauber A."/>
            <person name="Kanno A."/>
            <person name="Yue Z."/>
            <person name="Chen H."/>
            <person name="Li W."/>
            <person name="Chen Y."/>
            <person name="Xu X."/>
            <person name="Zhang Y."/>
            <person name="Luo S."/>
            <person name="Chen H."/>
            <person name="Gao J."/>
            <person name="Mao Z."/>
            <person name="Pires J.C."/>
            <person name="Luo M."/>
            <person name="Kudrna D."/>
            <person name="Wing R.A."/>
            <person name="Meyers B.C."/>
            <person name="Yi K."/>
            <person name="Kong H."/>
            <person name="Lavrijsen P."/>
            <person name="Sunseri F."/>
            <person name="Falavigna A."/>
            <person name="Ye Y."/>
            <person name="Leebens-Mack J.H."/>
            <person name="Chen G."/>
        </authorList>
    </citation>
    <scope>NUCLEOTIDE SEQUENCE [LARGE SCALE GENOMIC DNA]</scope>
    <source>
        <strain evidence="4">cv. DH0086</strain>
    </source>
</reference>
<protein>
    <recommendedName>
        <fullName evidence="2">J domain-containing protein</fullName>
    </recommendedName>
</protein>
<dbReference type="PANTHER" id="PTHR45000:SF5">
    <property type="entry name" value="CHAPERONE DNAJ-DOMAIN SUPERFAMILY PROTEIN"/>
    <property type="match status" value="1"/>
</dbReference>
<dbReference type="Gramene" id="ONK57238">
    <property type="protein sequence ID" value="ONK57238"/>
    <property type="gene ID" value="A4U43_C10F18020"/>
</dbReference>
<dbReference type="InterPro" id="IPR001623">
    <property type="entry name" value="DnaJ_domain"/>
</dbReference>
<keyword evidence="1" id="KW-1133">Transmembrane helix</keyword>
<dbReference type="PRINTS" id="PR00625">
    <property type="entry name" value="JDOMAIN"/>
</dbReference>